<protein>
    <submittedName>
        <fullName evidence="2">Uncharacterized protein</fullName>
    </submittedName>
</protein>
<name>A0A2I6UGF6_9CAUD</name>
<feature type="transmembrane region" description="Helical" evidence="1">
    <location>
        <begin position="14"/>
        <end position="35"/>
    </location>
</feature>
<evidence type="ECO:0000313" key="2">
    <source>
        <dbReference type="EMBL" id="AUO79069.1"/>
    </source>
</evidence>
<dbReference type="EMBL" id="MF580957">
    <property type="protein sequence ID" value="AUO79069.1"/>
    <property type="molecule type" value="Genomic_DNA"/>
</dbReference>
<organism evidence="2 3">
    <name type="scientific">Salinibacter phage M8CR30-2</name>
    <dbReference type="NCBI Taxonomy" id="2681615"/>
    <lineage>
        <taxon>Viruses</taxon>
        <taxon>Duplodnaviria</taxon>
        <taxon>Heunggongvirae</taxon>
        <taxon>Uroviricota</taxon>
        <taxon>Caudoviricetes</taxon>
        <taxon>Holosalinivirus</taxon>
        <taxon>Holosalinivirus M8CR302</taxon>
    </lineage>
</organism>
<sequence>MQTGNSPDAYIETVIGALLVGLATWGLVDILSLFIDVSFHTPK</sequence>
<evidence type="ECO:0000313" key="3">
    <source>
        <dbReference type="Proteomes" id="UP000240485"/>
    </source>
</evidence>
<dbReference type="Proteomes" id="UP000240485">
    <property type="component" value="Segment"/>
</dbReference>
<keyword evidence="1" id="KW-0472">Membrane</keyword>
<keyword evidence="3" id="KW-1185">Reference proteome</keyword>
<evidence type="ECO:0000256" key="1">
    <source>
        <dbReference type="SAM" id="Phobius"/>
    </source>
</evidence>
<keyword evidence="1" id="KW-0812">Transmembrane</keyword>
<keyword evidence="1" id="KW-1133">Transmembrane helix</keyword>
<dbReference type="GeneID" id="40236253"/>
<dbReference type="KEGG" id="vg:40236253"/>
<accession>A0A2I6UGF6</accession>
<reference evidence="2 3" key="1">
    <citation type="submission" date="2017-07" db="EMBL/GenBank/DDBJ databases">
        <title>Characterization of ecologically diverse viruses infecting co-occurring strains of cosmopolitan hyperhalophilic Bacteroidetes.</title>
        <authorList>
            <person name="Villamor J."/>
            <person name="Ramos-Barbero M.D."/>
            <person name="Gonzalez-Torres P."/>
            <person name="Gabaldon T."/>
            <person name="Rollesso-Mora R."/>
            <person name="Meseguer I."/>
            <person name="Martinez-Garcia M."/>
            <person name="Santos F."/>
            <person name="Anton J."/>
        </authorList>
    </citation>
    <scope>NUCLEOTIDE SEQUENCE [LARGE SCALE GENOMIC DNA]</scope>
</reference>
<dbReference type="RefSeq" id="YP_009639459.1">
    <property type="nucleotide sequence ID" value="NC_042350.1"/>
</dbReference>
<proteinExistence type="predicted"/>